<feature type="signal peptide" evidence="2">
    <location>
        <begin position="1"/>
        <end position="22"/>
    </location>
</feature>
<keyword evidence="1" id="KW-1133">Transmembrane helix</keyword>
<evidence type="ECO:0000313" key="3">
    <source>
        <dbReference type="EMBL" id="NOI11743.1"/>
    </source>
</evidence>
<feature type="chain" id="PRO_5030948698" description="Metal-dependent hydrolase" evidence="2">
    <location>
        <begin position="23"/>
        <end position="171"/>
    </location>
</feature>
<keyword evidence="2" id="KW-0732">Signal</keyword>
<evidence type="ECO:0000256" key="1">
    <source>
        <dbReference type="SAM" id="Phobius"/>
    </source>
</evidence>
<evidence type="ECO:0000313" key="4">
    <source>
        <dbReference type="Proteomes" id="UP000532247"/>
    </source>
</evidence>
<dbReference type="AlphaFoldDB" id="A0A7Y4F1L7"/>
<protein>
    <recommendedName>
        <fullName evidence="5">Metal-dependent hydrolase</fullName>
    </recommendedName>
</protein>
<keyword evidence="1" id="KW-0812">Transmembrane</keyword>
<dbReference type="RefSeq" id="WP_074190795.1">
    <property type="nucleotide sequence ID" value="NZ_JAMPZG010000009.1"/>
</dbReference>
<dbReference type="Pfam" id="PF04307">
    <property type="entry name" value="YdjM"/>
    <property type="match status" value="1"/>
</dbReference>
<dbReference type="InterPro" id="IPR007404">
    <property type="entry name" value="YdjM-like"/>
</dbReference>
<evidence type="ECO:0008006" key="5">
    <source>
        <dbReference type="Google" id="ProtNLM"/>
    </source>
</evidence>
<organism evidence="3 4">
    <name type="scientific">Vibrio alginolyticus</name>
    <dbReference type="NCBI Taxonomy" id="663"/>
    <lineage>
        <taxon>Bacteria</taxon>
        <taxon>Pseudomonadati</taxon>
        <taxon>Pseudomonadota</taxon>
        <taxon>Gammaproteobacteria</taxon>
        <taxon>Vibrionales</taxon>
        <taxon>Vibrionaceae</taxon>
        <taxon>Vibrio</taxon>
    </lineage>
</organism>
<feature type="transmembrane region" description="Helical" evidence="1">
    <location>
        <begin position="142"/>
        <end position="159"/>
    </location>
</feature>
<reference evidence="3 4" key="1">
    <citation type="submission" date="2019-09" db="EMBL/GenBank/DDBJ databases">
        <title>Draft genome sequencing and comparative genomics of hatchery-associated Vibrios.</title>
        <authorList>
            <person name="Kehlet-Delgado H."/>
            <person name="Mueller R.S."/>
        </authorList>
    </citation>
    <scope>NUCLEOTIDE SEQUENCE [LARGE SCALE GENOMIC DNA]</scope>
    <source>
        <strain evidence="3 4">081416A</strain>
    </source>
</reference>
<feature type="transmembrane region" description="Helical" evidence="1">
    <location>
        <begin position="89"/>
        <end position="108"/>
    </location>
</feature>
<name>A0A7Y4F1L7_VIBAL</name>
<dbReference type="Proteomes" id="UP000532247">
    <property type="component" value="Unassembled WGS sequence"/>
</dbReference>
<comment type="caution">
    <text evidence="3">The sequence shown here is derived from an EMBL/GenBank/DDBJ whole genome shotgun (WGS) entry which is preliminary data.</text>
</comment>
<keyword evidence="1" id="KW-0472">Membrane</keyword>
<sequence length="171" mass="18780">MNRTGHAWGALCFAPVPLALMADTTPLHSILAFLGCLSGSGAPDWLEFDRIPHRTYTHTLSLWLAVTAYGYHLAIGDTFVLIEALKATSTILGAILCGFGCGCISHWLGDVLNRQPVPIFTPFDKYCLNLFASGSHQRTTCVFIFSVACILVGFLRPLLFRIDLLKMTFLT</sequence>
<accession>A0A7Y4F1L7</accession>
<gene>
    <name evidence="3" type="ORF">F0254_23265</name>
</gene>
<feature type="transmembrane region" description="Helical" evidence="1">
    <location>
        <begin position="62"/>
        <end position="82"/>
    </location>
</feature>
<evidence type="ECO:0000256" key="2">
    <source>
        <dbReference type="SAM" id="SignalP"/>
    </source>
</evidence>
<dbReference type="EMBL" id="VTYF01000022">
    <property type="protein sequence ID" value="NOI11743.1"/>
    <property type="molecule type" value="Genomic_DNA"/>
</dbReference>
<proteinExistence type="predicted"/>